<dbReference type="InterPro" id="IPR036909">
    <property type="entry name" value="Cyt_c-like_dom_sf"/>
</dbReference>
<keyword evidence="5" id="KW-0408">Iron</keyword>
<proteinExistence type="predicted"/>
<evidence type="ECO:0000256" key="2">
    <source>
        <dbReference type="ARBA" id="ARBA00022617"/>
    </source>
</evidence>
<protein>
    <submittedName>
        <fullName evidence="6">Uncharacterized protein</fullName>
    </submittedName>
</protein>
<dbReference type="PANTHER" id="PTHR33751:SF9">
    <property type="entry name" value="CYTOCHROME C4"/>
    <property type="match status" value="1"/>
</dbReference>
<dbReference type="Gene3D" id="1.10.760.10">
    <property type="entry name" value="Cytochrome c-like domain"/>
    <property type="match status" value="1"/>
</dbReference>
<dbReference type="Pfam" id="PF00034">
    <property type="entry name" value="Cytochrom_C"/>
    <property type="match status" value="1"/>
</dbReference>
<name>A0A2K9NW51_BACTC</name>
<keyword evidence="4" id="KW-0249">Electron transport</keyword>
<evidence type="ECO:0000256" key="4">
    <source>
        <dbReference type="ARBA" id="ARBA00022982"/>
    </source>
</evidence>
<dbReference type="PANTHER" id="PTHR33751">
    <property type="entry name" value="CBB3-TYPE CYTOCHROME C OXIDASE SUBUNIT FIXP"/>
    <property type="match status" value="1"/>
</dbReference>
<keyword evidence="3" id="KW-0479">Metal-binding</keyword>
<dbReference type="AlphaFoldDB" id="A0A2K9NW51"/>
<keyword evidence="1" id="KW-0813">Transport</keyword>
<evidence type="ECO:0000256" key="5">
    <source>
        <dbReference type="ARBA" id="ARBA00023004"/>
    </source>
</evidence>
<dbReference type="Proteomes" id="UP000235584">
    <property type="component" value="Chromosome"/>
</dbReference>
<sequence length="173" mass="19074">MTRLMVFLGVLTAFVLGLVLFSYKSLPVSNAKFDLHKTEEAYEKRTELIHELTAPKEKVAEVEVEVKEYAPVVDLNTPELVKGHKLYNQCISCHGKGGEGKASQKAPFIGGQFDWYIEKQLTDMKAGVRSNPVMNPILKGLSPQDMKDLAAYVSRLPWKKLVEGAAPAAAAAQ</sequence>
<dbReference type="GO" id="GO:0009055">
    <property type="term" value="F:electron transfer activity"/>
    <property type="evidence" value="ECO:0007669"/>
    <property type="project" value="InterPro"/>
</dbReference>
<reference evidence="6 7" key="1">
    <citation type="submission" date="2018-01" db="EMBL/GenBank/DDBJ databases">
        <title>Complete genome sequence of Bacteriovorax stolpii DSM12778.</title>
        <authorList>
            <person name="Tang B."/>
            <person name="Chang J."/>
        </authorList>
    </citation>
    <scope>NUCLEOTIDE SEQUENCE [LARGE SCALE GENOMIC DNA]</scope>
    <source>
        <strain evidence="6 7">DSM 12778</strain>
    </source>
</reference>
<keyword evidence="7" id="KW-1185">Reference proteome</keyword>
<accession>A0A2K9NW51</accession>
<dbReference type="RefSeq" id="WP_102245042.1">
    <property type="nucleotide sequence ID" value="NZ_CP025704.1"/>
</dbReference>
<dbReference type="SUPFAM" id="SSF46626">
    <property type="entry name" value="Cytochrome c"/>
    <property type="match status" value="1"/>
</dbReference>
<gene>
    <name evidence="6" type="ORF">C0V70_16890</name>
</gene>
<dbReference type="GO" id="GO:0046872">
    <property type="term" value="F:metal ion binding"/>
    <property type="evidence" value="ECO:0007669"/>
    <property type="project" value="UniProtKB-KW"/>
</dbReference>
<evidence type="ECO:0000256" key="3">
    <source>
        <dbReference type="ARBA" id="ARBA00022723"/>
    </source>
</evidence>
<evidence type="ECO:0000313" key="6">
    <source>
        <dbReference type="EMBL" id="AUN99753.1"/>
    </source>
</evidence>
<dbReference type="PROSITE" id="PS51007">
    <property type="entry name" value="CYTC"/>
    <property type="match status" value="1"/>
</dbReference>
<dbReference type="InterPro" id="IPR009056">
    <property type="entry name" value="Cyt_c-like_dom"/>
</dbReference>
<organism evidence="6 7">
    <name type="scientific">Bacteriovorax stolpii</name>
    <name type="common">Bdellovibrio stolpii</name>
    <dbReference type="NCBI Taxonomy" id="960"/>
    <lineage>
        <taxon>Bacteria</taxon>
        <taxon>Pseudomonadati</taxon>
        <taxon>Bdellovibrionota</taxon>
        <taxon>Bacteriovoracia</taxon>
        <taxon>Bacteriovoracales</taxon>
        <taxon>Bacteriovoracaceae</taxon>
        <taxon>Bacteriovorax</taxon>
    </lineage>
</organism>
<dbReference type="EMBL" id="CP025704">
    <property type="protein sequence ID" value="AUN99753.1"/>
    <property type="molecule type" value="Genomic_DNA"/>
</dbReference>
<evidence type="ECO:0000256" key="1">
    <source>
        <dbReference type="ARBA" id="ARBA00022448"/>
    </source>
</evidence>
<dbReference type="GO" id="GO:0020037">
    <property type="term" value="F:heme binding"/>
    <property type="evidence" value="ECO:0007669"/>
    <property type="project" value="InterPro"/>
</dbReference>
<dbReference type="KEGG" id="bsto:C0V70_16890"/>
<evidence type="ECO:0000313" key="7">
    <source>
        <dbReference type="Proteomes" id="UP000235584"/>
    </source>
</evidence>
<keyword evidence="2" id="KW-0349">Heme</keyword>
<dbReference type="InterPro" id="IPR050597">
    <property type="entry name" value="Cytochrome_c_Oxidase_Subunit"/>
</dbReference>